<gene>
    <name evidence="1" type="ORF">ACRE_014340</name>
</gene>
<dbReference type="Proteomes" id="UP000029964">
    <property type="component" value="Unassembled WGS sequence"/>
</dbReference>
<name>A0A086TEE7_HAPC1</name>
<accession>A0A086TEE7</accession>
<dbReference type="AlphaFoldDB" id="A0A086TEE7"/>
<keyword evidence="2" id="KW-1185">Reference proteome</keyword>
<organism evidence="1 2">
    <name type="scientific">Hapsidospora chrysogenum (strain ATCC 11550 / CBS 779.69 / DSM 880 / IAM 14645 / JCM 23072 / IMI 49137)</name>
    <name type="common">Acremonium chrysogenum</name>
    <dbReference type="NCBI Taxonomy" id="857340"/>
    <lineage>
        <taxon>Eukaryota</taxon>
        <taxon>Fungi</taxon>
        <taxon>Dikarya</taxon>
        <taxon>Ascomycota</taxon>
        <taxon>Pezizomycotina</taxon>
        <taxon>Sordariomycetes</taxon>
        <taxon>Hypocreomycetidae</taxon>
        <taxon>Hypocreales</taxon>
        <taxon>Bionectriaceae</taxon>
        <taxon>Hapsidospora</taxon>
    </lineage>
</organism>
<proteinExistence type="predicted"/>
<dbReference type="HOGENOM" id="CLU_2072424_0_0_1"/>
<comment type="caution">
    <text evidence="1">The sequence shown here is derived from an EMBL/GenBank/DDBJ whole genome shotgun (WGS) entry which is preliminary data.</text>
</comment>
<reference evidence="2" key="1">
    <citation type="journal article" date="2014" name="Genome Announc.">
        <title>Genome sequence and annotation of Acremonium chrysogenum, producer of the beta-lactam antibiotic cephalosporin C.</title>
        <authorList>
            <person name="Terfehr D."/>
            <person name="Dahlmann T.A."/>
            <person name="Specht T."/>
            <person name="Zadra I."/>
            <person name="Kuernsteiner H."/>
            <person name="Kueck U."/>
        </authorList>
    </citation>
    <scope>NUCLEOTIDE SEQUENCE [LARGE SCALE GENOMIC DNA]</scope>
    <source>
        <strain evidence="2">ATCC 11550 / CBS 779.69 / DSM 880 / IAM 14645 / JCM 23072 / IMI 49137</strain>
    </source>
</reference>
<dbReference type="EMBL" id="JPKY01000007">
    <property type="protein sequence ID" value="KFH47729.1"/>
    <property type="molecule type" value="Genomic_DNA"/>
</dbReference>
<protein>
    <submittedName>
        <fullName evidence="1">Uncharacterized protein</fullName>
    </submittedName>
</protein>
<sequence length="118" mass="13214">MSIWPRPPYMAPLMRSIRFEGTRNDVLKVESWPSRRSLEAELPGSRHILSWKRTIADDAVTKQMVTGRGSVSPGNSYLKHRGSPGAILLCSGLIRGFIVMSQSRSFWSDKTAEGPRRG</sequence>
<evidence type="ECO:0000313" key="1">
    <source>
        <dbReference type="EMBL" id="KFH47729.1"/>
    </source>
</evidence>
<evidence type="ECO:0000313" key="2">
    <source>
        <dbReference type="Proteomes" id="UP000029964"/>
    </source>
</evidence>